<comment type="caution">
    <text evidence="3">The sequence shown here is derived from an EMBL/GenBank/DDBJ whole genome shotgun (WGS) entry which is preliminary data.</text>
</comment>
<dbReference type="InterPro" id="IPR013825">
    <property type="entry name" value="Topo_IA_cen_sub2"/>
</dbReference>
<dbReference type="Gene3D" id="2.70.20.10">
    <property type="entry name" value="Topoisomerase I, domain 3"/>
    <property type="match status" value="1"/>
</dbReference>
<dbReference type="InterPro" id="IPR023405">
    <property type="entry name" value="Topo_IA_core_domain"/>
</dbReference>
<dbReference type="InterPro" id="IPR013826">
    <property type="entry name" value="Topo_IA_cen_sub3"/>
</dbReference>
<dbReference type="OrthoDB" id="9342810at2"/>
<dbReference type="GO" id="GO:0003916">
    <property type="term" value="F:DNA topoisomerase activity"/>
    <property type="evidence" value="ECO:0007669"/>
    <property type="project" value="InterPro"/>
</dbReference>
<evidence type="ECO:0000256" key="1">
    <source>
        <dbReference type="ARBA" id="ARBA00023235"/>
    </source>
</evidence>
<reference evidence="3 4" key="1">
    <citation type="submission" date="2018-02" db="EMBL/GenBank/DDBJ databases">
        <title>novel marine gammaproteobacteria from coastal saline agro ecosystem.</title>
        <authorList>
            <person name="Krishnan R."/>
            <person name="Ramesh Kumar N."/>
        </authorList>
    </citation>
    <scope>NUCLEOTIDE SEQUENCE [LARGE SCALE GENOMIC DNA]</scope>
    <source>
        <strain evidence="3 4">228</strain>
    </source>
</reference>
<dbReference type="InterPro" id="IPR013497">
    <property type="entry name" value="Topo_IA_cen"/>
</dbReference>
<dbReference type="EMBL" id="PRLP01000112">
    <property type="protein sequence ID" value="PPC75023.1"/>
    <property type="molecule type" value="Genomic_DNA"/>
</dbReference>
<accession>A0A2S5KK61</accession>
<dbReference type="Gene3D" id="1.10.290.10">
    <property type="entry name" value="Topoisomerase I, domain 4"/>
    <property type="match status" value="1"/>
</dbReference>
<dbReference type="InterPro" id="IPR013824">
    <property type="entry name" value="Topo_IA_cen_sub1"/>
</dbReference>
<organism evidence="3 4">
    <name type="scientific">Proteobacteria bacterium 228</name>
    <dbReference type="NCBI Taxonomy" id="2083153"/>
    <lineage>
        <taxon>Bacteria</taxon>
        <taxon>Pseudomonadati</taxon>
        <taxon>Pseudomonadota</taxon>
    </lineage>
</organism>
<dbReference type="SUPFAM" id="SSF56712">
    <property type="entry name" value="Prokaryotic type I DNA topoisomerase"/>
    <property type="match status" value="1"/>
</dbReference>
<evidence type="ECO:0000313" key="3">
    <source>
        <dbReference type="EMBL" id="PPC75023.1"/>
    </source>
</evidence>
<dbReference type="Proteomes" id="UP000238196">
    <property type="component" value="Unassembled WGS sequence"/>
</dbReference>
<dbReference type="AlphaFoldDB" id="A0A2S5KK61"/>
<evidence type="ECO:0000259" key="2">
    <source>
        <dbReference type="PROSITE" id="PS52039"/>
    </source>
</evidence>
<name>A0A2S5KK61_9PROT</name>
<keyword evidence="1" id="KW-0413">Isomerase</keyword>
<sequence>MGNSAHDDIRLTIDQQQIGLYQQRLDNCLVGQRGAAASLLRLIARIGRAAEHEDARLQKASLHLKHFCLPVWAEFDVQVVEHKGWLDELPNEGSHYLQPYEYEALLSALKESEFELDFRLPEPGHPGFGQMMDSLDQLRIGRPSTLGSTLEAMEQSGMLVIEGDEVRLTAGAYQILQSMQQRYPAMASKGFSTRLALLQQQLERDTISVDAALAELLPDLLQRADAAALAVGGWDDIESLYSPLDETPQAPLQGLIRHRAGGES</sequence>
<protein>
    <recommendedName>
        <fullName evidence="2">Topo IA-type catalytic domain-containing protein</fullName>
    </recommendedName>
</protein>
<dbReference type="Gene3D" id="1.10.460.10">
    <property type="entry name" value="Topoisomerase I, domain 2"/>
    <property type="match status" value="1"/>
</dbReference>
<gene>
    <name evidence="3" type="ORF">C4K68_22620</name>
</gene>
<dbReference type="GO" id="GO:0006265">
    <property type="term" value="P:DNA topological change"/>
    <property type="evidence" value="ECO:0007669"/>
    <property type="project" value="InterPro"/>
</dbReference>
<proteinExistence type="predicted"/>
<dbReference type="PROSITE" id="PS52039">
    <property type="entry name" value="TOPO_IA_2"/>
    <property type="match status" value="1"/>
</dbReference>
<feature type="domain" description="Topo IA-type catalytic" evidence="2">
    <location>
        <begin position="1"/>
        <end position="224"/>
    </location>
</feature>
<dbReference type="GO" id="GO:0003677">
    <property type="term" value="F:DNA binding"/>
    <property type="evidence" value="ECO:0007669"/>
    <property type="project" value="InterPro"/>
</dbReference>
<evidence type="ECO:0000313" key="4">
    <source>
        <dbReference type="Proteomes" id="UP000238196"/>
    </source>
</evidence>